<protein>
    <submittedName>
        <fullName evidence="1">Uncharacterized protein</fullName>
    </submittedName>
</protein>
<evidence type="ECO:0000313" key="2">
    <source>
        <dbReference type="Proteomes" id="UP000741863"/>
    </source>
</evidence>
<keyword evidence="2" id="KW-1185">Reference proteome</keyword>
<dbReference type="RefSeq" id="WP_204695652.1">
    <property type="nucleotide sequence ID" value="NZ_JAFBEC010000002.1"/>
</dbReference>
<dbReference type="Pfam" id="PF19785">
    <property type="entry name" value="UPF0738"/>
    <property type="match status" value="1"/>
</dbReference>
<sequence>MSNITVDQIAIVDQKAMIIPKDDSFKVSTFKDAERMLADSDELAFVYVVENEGSFYQVRLPEMFWPILEEIYEHHYPVYLGKEELLLDSFQDEMEYLLDNIPDNNNYGSEMADAVVKHFLERK</sequence>
<reference evidence="1 2" key="1">
    <citation type="submission" date="2021-01" db="EMBL/GenBank/DDBJ databases">
        <title>Genomic Encyclopedia of Type Strains, Phase IV (KMG-IV): sequencing the most valuable type-strain genomes for metagenomic binning, comparative biology and taxonomic classification.</title>
        <authorList>
            <person name="Goeker M."/>
        </authorList>
    </citation>
    <scope>NUCLEOTIDE SEQUENCE [LARGE SCALE GENOMIC DNA]</scope>
    <source>
        <strain evidence="1 2">DSM 25540</strain>
    </source>
</reference>
<gene>
    <name evidence="1" type="ORF">JOD17_000615</name>
</gene>
<dbReference type="Proteomes" id="UP000741863">
    <property type="component" value="Unassembled WGS sequence"/>
</dbReference>
<proteinExistence type="predicted"/>
<evidence type="ECO:0000313" key="1">
    <source>
        <dbReference type="EMBL" id="MBM7631523.1"/>
    </source>
</evidence>
<name>A0ABS2P7Y5_9BACL</name>
<dbReference type="InterPro" id="IPR020908">
    <property type="entry name" value="UPF0738"/>
</dbReference>
<dbReference type="EMBL" id="JAFBEC010000002">
    <property type="protein sequence ID" value="MBM7631523.1"/>
    <property type="molecule type" value="Genomic_DNA"/>
</dbReference>
<accession>A0ABS2P7Y5</accession>
<organism evidence="1 2">
    <name type="scientific">Geomicrobium sediminis</name>
    <dbReference type="NCBI Taxonomy" id="1347788"/>
    <lineage>
        <taxon>Bacteria</taxon>
        <taxon>Bacillati</taxon>
        <taxon>Bacillota</taxon>
        <taxon>Bacilli</taxon>
        <taxon>Bacillales</taxon>
        <taxon>Geomicrobium</taxon>
    </lineage>
</organism>
<comment type="caution">
    <text evidence="1">The sequence shown here is derived from an EMBL/GenBank/DDBJ whole genome shotgun (WGS) entry which is preliminary data.</text>
</comment>